<feature type="region of interest" description="Disordered" evidence="7">
    <location>
        <begin position="1"/>
        <end position="37"/>
    </location>
</feature>
<dbReference type="GO" id="GO:0051604">
    <property type="term" value="P:protein maturation"/>
    <property type="evidence" value="ECO:0007669"/>
    <property type="project" value="InterPro"/>
</dbReference>
<feature type="compositionally biased region" description="Basic and acidic residues" evidence="7">
    <location>
        <begin position="20"/>
        <end position="29"/>
    </location>
</feature>
<evidence type="ECO:0000256" key="5">
    <source>
        <dbReference type="ARBA" id="ARBA00074928"/>
    </source>
</evidence>
<dbReference type="Gene3D" id="6.10.250.1280">
    <property type="match status" value="1"/>
</dbReference>
<comment type="subunit">
    <text evidence="4">Component of the CIA complex. Component of the MMXD complex, which includes CIAO1, ERCC2, CIAO2B, MMS19 and SLC25A5. Interacts with CIAO1, ERCC2 and MMS19; the interactions are direct. Interacts with KIF4A; the interaction facilitates the transfer of Fe-S clusters to KIF4A to ensure proper localization of KIF4A to the mitotic machinery. Interacts with CCDC117; the interaction is direct.</text>
</comment>
<dbReference type="AlphaFoldDB" id="A0A7K8JYF6"/>
<dbReference type="Gene3D" id="3.30.300.130">
    <property type="entry name" value="Fe-S cluster assembly (FSCA)"/>
    <property type="match status" value="1"/>
</dbReference>
<dbReference type="FunFam" id="3.30.300.130:FF:000005">
    <property type="entry name" value="Mitotic spindle-associated mmxd complex subunit"/>
    <property type="match status" value="1"/>
</dbReference>
<dbReference type="GO" id="GO:0007059">
    <property type="term" value="P:chromosome segregation"/>
    <property type="evidence" value="ECO:0007669"/>
    <property type="project" value="UniProtKB-KW"/>
</dbReference>
<feature type="domain" description="MIP18 family-like" evidence="8">
    <location>
        <begin position="85"/>
        <end position="151"/>
    </location>
</feature>
<proteinExistence type="inferred from homology"/>
<dbReference type="SUPFAM" id="SSF117916">
    <property type="entry name" value="Fe-S cluster assembly (FSCA) domain-like"/>
    <property type="match status" value="1"/>
</dbReference>
<keyword evidence="10" id="KW-1185">Reference proteome</keyword>
<dbReference type="Proteomes" id="UP000533896">
    <property type="component" value="Unassembled WGS sequence"/>
</dbReference>
<evidence type="ECO:0000313" key="9">
    <source>
        <dbReference type="EMBL" id="NXE09857.1"/>
    </source>
</evidence>
<evidence type="ECO:0000256" key="6">
    <source>
        <dbReference type="ARBA" id="ARBA00075477"/>
    </source>
</evidence>
<evidence type="ECO:0000256" key="1">
    <source>
        <dbReference type="ARBA" id="ARBA00010381"/>
    </source>
</evidence>
<organism evidence="9 10">
    <name type="scientific">Lophotis ruficrista</name>
    <dbReference type="NCBI Taxonomy" id="172689"/>
    <lineage>
        <taxon>Eukaryota</taxon>
        <taxon>Metazoa</taxon>
        <taxon>Chordata</taxon>
        <taxon>Craniata</taxon>
        <taxon>Vertebrata</taxon>
        <taxon>Euteleostomi</taxon>
        <taxon>Archelosauria</taxon>
        <taxon>Archosauria</taxon>
        <taxon>Dinosauria</taxon>
        <taxon>Saurischia</taxon>
        <taxon>Theropoda</taxon>
        <taxon>Coelurosauria</taxon>
        <taxon>Aves</taxon>
        <taxon>Neognathae</taxon>
        <taxon>Neoaves</taxon>
        <taxon>Otidimorphae</taxon>
        <taxon>Otidiformes</taxon>
        <taxon>Otididae</taxon>
        <taxon>Lophotis</taxon>
    </lineage>
</organism>
<dbReference type="InterPro" id="IPR039796">
    <property type="entry name" value="MIP18"/>
</dbReference>
<dbReference type="InterPro" id="IPR002744">
    <property type="entry name" value="MIP18-like"/>
</dbReference>
<comment type="caution">
    <text evidence="9">The sequence shown here is derived from an EMBL/GenBank/DDBJ whole genome shotgun (WGS) entry which is preliminary data.</text>
</comment>
<evidence type="ECO:0000259" key="8">
    <source>
        <dbReference type="Pfam" id="PF01883"/>
    </source>
</evidence>
<comment type="similarity">
    <text evidence="1">Belongs to the MIP18 family.</text>
</comment>
<name>A0A7K8JYF6_9AVES</name>
<keyword evidence="2" id="KW-0159">Chromosome partition</keyword>
<evidence type="ECO:0000256" key="2">
    <source>
        <dbReference type="ARBA" id="ARBA00022829"/>
    </source>
</evidence>
<dbReference type="InterPro" id="IPR034904">
    <property type="entry name" value="FSCA_dom_sf"/>
</dbReference>
<comment type="function">
    <text evidence="3">Component of the cytosolic iron-sulfur protein assembly (CIA) complex, a multiprotein complex that mediates the incorporation of iron-sulfur cluster into extramitochondrial Fe/S proteins. As a CIA complex component and in collaboration with CIAO1 and MMS19, binds to and facilitates the assembly of most cytosolic-nuclear Fe/S proteins. As part of the mitotic spindle-associated MMXD complex it plays a role in chromosome segregation, probably by facilitating iron-sulfur cluster assembly into ERCC2/XPD. Together with MMS19, facilitates the transfer of Fe-S clusters to the motor protein KIF4A, which ensures proper localization of KIF4A to mitotic machinery components to promote the progression of mitosis.</text>
</comment>
<sequence length="198" mass="21476">MVGPGGGAPLENANPLIYRRSGERPVTAREEDDELPDSIDDREIFDIQAEGGRARAAGVAGEGRVGRVSGRCSSAPLSLTRQHLIRSINDPEHPLTLEELNVVEQVRVKVNDAESTVTVEFTPTIPHCSMATLIGLSIKVKLIRSLPERFKLDVHITPGTHASEHAVNKQLADKERVAAALENSHLLEVVNQCLSARS</sequence>
<dbReference type="EMBL" id="VWYV01000434">
    <property type="protein sequence ID" value="NXE09857.1"/>
    <property type="molecule type" value="Genomic_DNA"/>
</dbReference>
<protein>
    <recommendedName>
        <fullName evidence="5">Cytosolic iron-sulfur assembly component 2B</fullName>
    </recommendedName>
    <alternativeName>
        <fullName evidence="6">Mitotic spindle-associated MMXD complex subunit MIP18</fullName>
    </alternativeName>
</protein>
<evidence type="ECO:0000313" key="10">
    <source>
        <dbReference type="Proteomes" id="UP000533896"/>
    </source>
</evidence>
<evidence type="ECO:0000256" key="3">
    <source>
        <dbReference type="ARBA" id="ARBA00055145"/>
    </source>
</evidence>
<feature type="non-terminal residue" evidence="9">
    <location>
        <position position="198"/>
    </location>
</feature>
<reference evidence="9 10" key="1">
    <citation type="submission" date="2019-09" db="EMBL/GenBank/DDBJ databases">
        <title>Bird 10,000 Genomes (B10K) Project - Family phase.</title>
        <authorList>
            <person name="Zhang G."/>
        </authorList>
    </citation>
    <scope>NUCLEOTIDE SEQUENCE [LARGE SCALE GENOMIC DNA]</scope>
    <source>
        <strain evidence="9">B10K-CU-031-23</strain>
    </source>
</reference>
<dbReference type="OrthoDB" id="2746at2759"/>
<dbReference type="PANTHER" id="PTHR12377">
    <property type="entry name" value="CYTOSOLIC IRON-SULFUR ASSEMBLY COMPONENT 2B-RELATED"/>
    <property type="match status" value="1"/>
</dbReference>
<accession>A0A7K8JYF6</accession>
<dbReference type="GO" id="GO:0097361">
    <property type="term" value="C:cytosolic [4Fe-4S] assembly targeting complex"/>
    <property type="evidence" value="ECO:0007669"/>
    <property type="project" value="TreeGrafter"/>
</dbReference>
<evidence type="ECO:0000256" key="4">
    <source>
        <dbReference type="ARBA" id="ARBA00065687"/>
    </source>
</evidence>
<dbReference type="Pfam" id="PF01883">
    <property type="entry name" value="FeS_assembly_P"/>
    <property type="match status" value="1"/>
</dbReference>
<dbReference type="PANTHER" id="PTHR12377:SF0">
    <property type="entry name" value="CYTOSOLIC IRON-SULFUR ASSEMBLY COMPONENT 2B"/>
    <property type="match status" value="1"/>
</dbReference>
<gene>
    <name evidence="9" type="primary">Fam96b</name>
    <name evidence="9" type="ORF">LOPRUF_R05229</name>
</gene>
<feature type="non-terminal residue" evidence="9">
    <location>
        <position position="1"/>
    </location>
</feature>
<evidence type="ECO:0000256" key="7">
    <source>
        <dbReference type="SAM" id="MobiDB-lite"/>
    </source>
</evidence>